<keyword evidence="3" id="KW-1185">Reference proteome</keyword>
<dbReference type="Proteomes" id="UP000828390">
    <property type="component" value="Unassembled WGS sequence"/>
</dbReference>
<gene>
    <name evidence="2" type="ORF">DPMN_044334</name>
</gene>
<reference evidence="2" key="1">
    <citation type="journal article" date="2019" name="bioRxiv">
        <title>The Genome of the Zebra Mussel, Dreissena polymorpha: A Resource for Invasive Species Research.</title>
        <authorList>
            <person name="McCartney M.A."/>
            <person name="Auch B."/>
            <person name="Kono T."/>
            <person name="Mallez S."/>
            <person name="Zhang Y."/>
            <person name="Obille A."/>
            <person name="Becker A."/>
            <person name="Abrahante J.E."/>
            <person name="Garbe J."/>
            <person name="Badalamenti J.P."/>
            <person name="Herman A."/>
            <person name="Mangelson H."/>
            <person name="Liachko I."/>
            <person name="Sullivan S."/>
            <person name="Sone E.D."/>
            <person name="Koren S."/>
            <person name="Silverstein K.A.T."/>
            <person name="Beckman K.B."/>
            <person name="Gohl D.M."/>
        </authorList>
    </citation>
    <scope>NUCLEOTIDE SEQUENCE</scope>
    <source>
        <strain evidence="2">Duluth1</strain>
        <tissue evidence="2">Whole animal</tissue>
    </source>
</reference>
<protein>
    <submittedName>
        <fullName evidence="2">Uncharacterized protein</fullName>
    </submittedName>
</protein>
<evidence type="ECO:0000256" key="1">
    <source>
        <dbReference type="SAM" id="MobiDB-lite"/>
    </source>
</evidence>
<comment type="caution">
    <text evidence="2">The sequence shown here is derived from an EMBL/GenBank/DDBJ whole genome shotgun (WGS) entry which is preliminary data.</text>
</comment>
<reference evidence="2" key="2">
    <citation type="submission" date="2020-11" db="EMBL/GenBank/DDBJ databases">
        <authorList>
            <person name="McCartney M.A."/>
            <person name="Auch B."/>
            <person name="Kono T."/>
            <person name="Mallez S."/>
            <person name="Becker A."/>
            <person name="Gohl D.M."/>
            <person name="Silverstein K.A.T."/>
            <person name="Koren S."/>
            <person name="Bechman K.B."/>
            <person name="Herman A."/>
            <person name="Abrahante J.E."/>
            <person name="Garbe J."/>
        </authorList>
    </citation>
    <scope>NUCLEOTIDE SEQUENCE</scope>
    <source>
        <strain evidence="2">Duluth1</strain>
        <tissue evidence="2">Whole animal</tissue>
    </source>
</reference>
<evidence type="ECO:0000313" key="3">
    <source>
        <dbReference type="Proteomes" id="UP000828390"/>
    </source>
</evidence>
<feature type="region of interest" description="Disordered" evidence="1">
    <location>
        <begin position="102"/>
        <end position="141"/>
    </location>
</feature>
<feature type="compositionally biased region" description="Basic residues" evidence="1">
    <location>
        <begin position="131"/>
        <end position="141"/>
    </location>
</feature>
<feature type="compositionally biased region" description="Basic and acidic residues" evidence="1">
    <location>
        <begin position="102"/>
        <end position="128"/>
    </location>
</feature>
<dbReference type="EMBL" id="JAIWYP010000011">
    <property type="protein sequence ID" value="KAH3737740.1"/>
    <property type="molecule type" value="Genomic_DNA"/>
</dbReference>
<proteinExistence type="predicted"/>
<name>A0A9D4HWE1_DREPO</name>
<sequence>MIDYKNCDGLKKTSDNLFFIIREFENVVRKSVDYESIHSKSFLKDELREEILDSFMVKHFSCDLFEHVEDDNVRESFLENCINLFLTVRGFAITKLINKKTEKSAKNEKKTSASLRDALKQGRHEKPTPGKTRREKPRAIL</sequence>
<organism evidence="2 3">
    <name type="scientific">Dreissena polymorpha</name>
    <name type="common">Zebra mussel</name>
    <name type="synonym">Mytilus polymorpha</name>
    <dbReference type="NCBI Taxonomy" id="45954"/>
    <lineage>
        <taxon>Eukaryota</taxon>
        <taxon>Metazoa</taxon>
        <taxon>Spiralia</taxon>
        <taxon>Lophotrochozoa</taxon>
        <taxon>Mollusca</taxon>
        <taxon>Bivalvia</taxon>
        <taxon>Autobranchia</taxon>
        <taxon>Heteroconchia</taxon>
        <taxon>Euheterodonta</taxon>
        <taxon>Imparidentia</taxon>
        <taxon>Neoheterodontei</taxon>
        <taxon>Myida</taxon>
        <taxon>Dreissenoidea</taxon>
        <taxon>Dreissenidae</taxon>
        <taxon>Dreissena</taxon>
    </lineage>
</organism>
<accession>A0A9D4HWE1</accession>
<evidence type="ECO:0000313" key="2">
    <source>
        <dbReference type="EMBL" id="KAH3737740.1"/>
    </source>
</evidence>
<dbReference type="AlphaFoldDB" id="A0A9D4HWE1"/>